<dbReference type="Pfam" id="PF07007">
    <property type="entry name" value="LprI"/>
    <property type="match status" value="1"/>
</dbReference>
<dbReference type="Proteomes" id="UP000468531">
    <property type="component" value="Unassembled WGS sequence"/>
</dbReference>
<name>A0A6P1BT56_9BRAD</name>
<dbReference type="EMBL" id="VKHP01000265">
    <property type="protein sequence ID" value="NEV01697.1"/>
    <property type="molecule type" value="Genomic_DNA"/>
</dbReference>
<organism evidence="2 3">
    <name type="scientific">Bradyrhizobium uaiense</name>
    <dbReference type="NCBI Taxonomy" id="2594946"/>
    <lineage>
        <taxon>Bacteria</taxon>
        <taxon>Pseudomonadati</taxon>
        <taxon>Pseudomonadota</taxon>
        <taxon>Alphaproteobacteria</taxon>
        <taxon>Hyphomicrobiales</taxon>
        <taxon>Nitrobacteraceae</taxon>
        <taxon>Bradyrhizobium</taxon>
    </lineage>
</organism>
<gene>
    <name evidence="2" type="ORF">FNJ47_39505</name>
</gene>
<dbReference type="Gene3D" id="1.20.1270.180">
    <property type="match status" value="1"/>
</dbReference>
<proteinExistence type="predicted"/>
<sequence length="113" mass="12611">MAACVDRSNGVSSRMLDCGKTEIDKWDARLNAAYQLLLHRESGAGRTKLQAEQKAWLHHHLSETRRLASDPDAGSGAFMTSQSFELDDIAKRTRELERALGNARQSESSQPLR</sequence>
<evidence type="ECO:0000313" key="2">
    <source>
        <dbReference type="EMBL" id="NEV01697.1"/>
    </source>
</evidence>
<dbReference type="InterPro" id="IPR009739">
    <property type="entry name" value="LprI-like_N"/>
</dbReference>
<reference evidence="2 3" key="1">
    <citation type="journal article" date="2020" name="Arch. Microbiol.">
        <title>Bradyrhizobium uaiense sp. nov., a new highly efficient cowpea symbiont.</title>
        <authorList>
            <person name="Cabral Michel D."/>
            <person name="Azarias Guimaraes A."/>
            <person name="Martins da Costa E."/>
            <person name="Soares de Carvalho T."/>
            <person name="Balsanelli E."/>
            <person name="Willems A."/>
            <person name="Maltempi de Souza E."/>
            <person name="de Souza Moreira F.M."/>
        </authorList>
    </citation>
    <scope>NUCLEOTIDE SEQUENCE [LARGE SCALE GENOMIC DNA]</scope>
    <source>
        <strain evidence="2 3">UFLA 03-164</strain>
    </source>
</reference>
<protein>
    <submittedName>
        <fullName evidence="2">DUF1311 domain-containing protein</fullName>
    </submittedName>
</protein>
<comment type="caution">
    <text evidence="2">The sequence shown here is derived from an EMBL/GenBank/DDBJ whole genome shotgun (WGS) entry which is preliminary data.</text>
</comment>
<dbReference type="AlphaFoldDB" id="A0A6P1BT56"/>
<evidence type="ECO:0000259" key="1">
    <source>
        <dbReference type="Pfam" id="PF07007"/>
    </source>
</evidence>
<feature type="domain" description="Lysozyme inhibitor LprI-like N-terminal" evidence="1">
    <location>
        <begin position="4"/>
        <end position="96"/>
    </location>
</feature>
<accession>A0A6P1BT56</accession>
<evidence type="ECO:0000313" key="3">
    <source>
        <dbReference type="Proteomes" id="UP000468531"/>
    </source>
</evidence>
<keyword evidence="3" id="KW-1185">Reference proteome</keyword>